<comment type="subcellular location">
    <subcellularLocation>
        <location evidence="1">Membrane</location>
        <topology evidence="1">Multi-pass membrane protein</topology>
    </subcellularLocation>
</comment>
<evidence type="ECO:0000259" key="8">
    <source>
        <dbReference type="Pfam" id="PF02714"/>
    </source>
</evidence>
<feature type="domain" description="CSC1/OSCA1-like cytosolic" evidence="11">
    <location>
        <begin position="224"/>
        <end position="387"/>
    </location>
</feature>
<dbReference type="GO" id="GO:0005886">
    <property type="term" value="C:plasma membrane"/>
    <property type="evidence" value="ECO:0007669"/>
    <property type="project" value="TreeGrafter"/>
</dbReference>
<dbReference type="Proteomes" id="UP000536275">
    <property type="component" value="Unassembled WGS sequence"/>
</dbReference>
<feature type="transmembrane region" description="Helical" evidence="7">
    <location>
        <begin position="179"/>
        <end position="199"/>
    </location>
</feature>
<evidence type="ECO:0000256" key="4">
    <source>
        <dbReference type="ARBA" id="ARBA00022692"/>
    </source>
</evidence>
<feature type="transmembrane region" description="Helical" evidence="7">
    <location>
        <begin position="401"/>
        <end position="431"/>
    </location>
</feature>
<dbReference type="InterPro" id="IPR045122">
    <property type="entry name" value="Csc1-like"/>
</dbReference>
<evidence type="ECO:0000259" key="9">
    <source>
        <dbReference type="Pfam" id="PF12621"/>
    </source>
</evidence>
<feature type="domain" description="10TM putative phosphate transporter extracellular tail" evidence="9">
    <location>
        <begin position="749"/>
        <end position="796"/>
    </location>
</feature>
<feature type="transmembrane region" description="Helical" evidence="7">
    <location>
        <begin position="451"/>
        <end position="474"/>
    </location>
</feature>
<gene>
    <name evidence="12" type="ORF">FOB64_001100</name>
</gene>
<dbReference type="GO" id="GO:0005227">
    <property type="term" value="F:calcium-activated cation channel activity"/>
    <property type="evidence" value="ECO:0007669"/>
    <property type="project" value="InterPro"/>
</dbReference>
<evidence type="ECO:0000313" key="13">
    <source>
        <dbReference type="Proteomes" id="UP000536275"/>
    </source>
</evidence>
<feature type="transmembrane region" description="Helical" evidence="7">
    <location>
        <begin position="49"/>
        <end position="71"/>
    </location>
</feature>
<evidence type="ECO:0000256" key="1">
    <source>
        <dbReference type="ARBA" id="ARBA00004141"/>
    </source>
</evidence>
<evidence type="ECO:0000256" key="7">
    <source>
        <dbReference type="SAM" id="Phobius"/>
    </source>
</evidence>
<protein>
    <recommendedName>
        <fullName evidence="14">Spo75p</fullName>
    </recommendedName>
</protein>
<sequence>MSSITVEQYDYQTLTKSYMDIFNSQKFAQFLNTTQTGFAHSSSGIEFSVLMKTLFTSLCFCTIQLTLFCLLRPVFNYLYQPRCFCVPINERMETLPREFFKWIVPTLKCSINTYLSLGLDAYFFIRFISVLSLFFLFIGTLNMVILIPINYTGSSTEYTAFGLDKLSLSNIATTNVSRLNAHFLMGLITIGFFHWLIVYEFQSYVIIRQSYLLSQPHKDSVMAKTLLISNVPPYLQNHEVLKTIFQVVPGGIKDIWDINEFEIIDHQVEIAQDALHYLEKSQVLGLKKYYHKKAQWCGSSVGDSVEEIKEFIETHEIYFYPPLYSGPIRIPQIERTIRQLAKHSKIFIEFTSQEGSYIAHQCLLSQSQGFLDKTTIEINPNDIIWRNVCRNDGIACKFEKYLVTIAFISIIILYVIPVSLIGLVSQIPLLTQLLPFLEWIYQFPEEARETIAGFLPSILLGVLTEIVMIIFRFLTYFKGRTTGCEVEIDLQKWYFAFLFVQQFLVVTISSSVTVILKQIIDQPTSIPVLLATNLPKSATFFFQYISLRAFAFCGNNFLRISPLIQSLIVCKFIDITPRQKFNRITNLPKIKWGTTFAVYSIYACIGISYSIISPLISIFIIFFLNLSILYYKYALKYVYSHINESETTGRLYPTALLHLYTGVYCLECCLIGVFFLSKNDKGGYPMRVQGWIMTGILILTIFANTIIYNRYIPHFSNLPILSDKTFKDGAKPISESSSPNTDDTCYSNHKLLYLHPAFKYESPKIWLPKDPHGYTDLSLQKMSDRSQFEGENDGAQVQLGKFFSSLKLMISEAPPDYK</sequence>
<feature type="domain" description="CSC1/OSCA1-like 7TM region" evidence="8">
    <location>
        <begin position="400"/>
        <end position="674"/>
    </location>
</feature>
<keyword evidence="6 7" id="KW-0472">Membrane</keyword>
<name>A0A8H6F5J5_CANAX</name>
<dbReference type="Pfam" id="PF14703">
    <property type="entry name" value="PHM7_cyt"/>
    <property type="match status" value="1"/>
</dbReference>
<evidence type="ECO:0000259" key="11">
    <source>
        <dbReference type="Pfam" id="PF14703"/>
    </source>
</evidence>
<evidence type="ECO:0000256" key="6">
    <source>
        <dbReference type="ARBA" id="ARBA00023136"/>
    </source>
</evidence>
<proteinExistence type="inferred from homology"/>
<dbReference type="Pfam" id="PF13967">
    <property type="entry name" value="RSN1_TM"/>
    <property type="match status" value="1"/>
</dbReference>
<dbReference type="PANTHER" id="PTHR13018">
    <property type="entry name" value="PROBABLE MEMBRANE PROTEIN DUF221-RELATED"/>
    <property type="match status" value="1"/>
</dbReference>
<accession>A0A8H6F5J5</accession>
<keyword evidence="5 7" id="KW-1133">Transmembrane helix</keyword>
<evidence type="ECO:0000256" key="5">
    <source>
        <dbReference type="ARBA" id="ARBA00022989"/>
    </source>
</evidence>
<dbReference type="InterPro" id="IPR003864">
    <property type="entry name" value="CSC1/OSCA1-like_7TM"/>
</dbReference>
<dbReference type="Pfam" id="PF02714">
    <property type="entry name" value="RSN1_7TM"/>
    <property type="match status" value="1"/>
</dbReference>
<dbReference type="Pfam" id="PF12621">
    <property type="entry name" value="PHM7_ext"/>
    <property type="match status" value="1"/>
</dbReference>
<dbReference type="PANTHER" id="PTHR13018:SF20">
    <property type="entry name" value="SPORULATION-SPECIFIC PROTEIN 75"/>
    <property type="match status" value="1"/>
</dbReference>
<feature type="transmembrane region" description="Helical" evidence="7">
    <location>
        <begin position="123"/>
        <end position="149"/>
    </location>
</feature>
<evidence type="ECO:0008006" key="14">
    <source>
        <dbReference type="Google" id="ProtNLM"/>
    </source>
</evidence>
<feature type="transmembrane region" description="Helical" evidence="7">
    <location>
        <begin position="655"/>
        <end position="676"/>
    </location>
</feature>
<dbReference type="InterPro" id="IPR027815">
    <property type="entry name" value="CSC1/OSCA1-like_cyt"/>
</dbReference>
<feature type="transmembrane region" description="Helical" evidence="7">
    <location>
        <begin position="540"/>
        <end position="558"/>
    </location>
</feature>
<comment type="similarity">
    <text evidence="2">Belongs to the CSC1 (TC 1.A.17) family.</text>
</comment>
<dbReference type="InterPro" id="IPR022257">
    <property type="entry name" value="PHM7_ext"/>
</dbReference>
<evidence type="ECO:0000313" key="12">
    <source>
        <dbReference type="EMBL" id="KAF6071354.1"/>
    </source>
</evidence>
<dbReference type="EMBL" id="JABWAD010000016">
    <property type="protein sequence ID" value="KAF6071354.1"/>
    <property type="molecule type" value="Genomic_DNA"/>
</dbReference>
<evidence type="ECO:0000259" key="10">
    <source>
        <dbReference type="Pfam" id="PF13967"/>
    </source>
</evidence>
<feature type="transmembrane region" description="Helical" evidence="7">
    <location>
        <begin position="688"/>
        <end position="708"/>
    </location>
</feature>
<feature type="domain" description="CSC1/OSCA1-like N-terminal transmembrane" evidence="10">
    <location>
        <begin position="50"/>
        <end position="200"/>
    </location>
</feature>
<evidence type="ECO:0000256" key="3">
    <source>
        <dbReference type="ARBA" id="ARBA00022448"/>
    </source>
</evidence>
<keyword evidence="4 7" id="KW-0812">Transmembrane</keyword>
<organism evidence="12 13">
    <name type="scientific">Candida albicans</name>
    <name type="common">Yeast</name>
    <dbReference type="NCBI Taxonomy" id="5476"/>
    <lineage>
        <taxon>Eukaryota</taxon>
        <taxon>Fungi</taxon>
        <taxon>Dikarya</taxon>
        <taxon>Ascomycota</taxon>
        <taxon>Saccharomycotina</taxon>
        <taxon>Pichiomycetes</taxon>
        <taxon>Debaryomycetaceae</taxon>
        <taxon>Candida/Lodderomyces clade</taxon>
        <taxon>Candida</taxon>
    </lineage>
</organism>
<feature type="transmembrane region" description="Helical" evidence="7">
    <location>
        <begin position="615"/>
        <end position="634"/>
    </location>
</feature>
<dbReference type="InterPro" id="IPR032880">
    <property type="entry name" value="CSC1/OSCA1-like_N"/>
</dbReference>
<reference evidence="12 13" key="1">
    <citation type="submission" date="2020-03" db="EMBL/GenBank/DDBJ databases">
        <title>FDA dAtabase for Regulatory Grade micrObial Sequences (FDA-ARGOS): Supporting development and validation of Infectious Disease Dx tests.</title>
        <authorList>
            <person name="Campos J."/>
            <person name="Goldberg B."/>
            <person name="Tallon L."/>
            <person name="Sadzewicz L."/>
            <person name="Vavikolanu K."/>
            <person name="Mehta A."/>
            <person name="Aluvathingal J."/>
            <person name="Nadendla S."/>
            <person name="Nandy P."/>
            <person name="Geyer C."/>
            <person name="Yan Y."/>
            <person name="Sichtig H."/>
        </authorList>
    </citation>
    <scope>NUCLEOTIDE SEQUENCE [LARGE SCALE GENOMIC DNA]</scope>
    <source>
        <strain evidence="12 13">FDAARGOS_656</strain>
    </source>
</reference>
<keyword evidence="3" id="KW-0813">Transport</keyword>
<feature type="transmembrane region" description="Helical" evidence="7">
    <location>
        <begin position="590"/>
        <end position="609"/>
    </location>
</feature>
<evidence type="ECO:0000256" key="2">
    <source>
        <dbReference type="ARBA" id="ARBA00007779"/>
    </source>
</evidence>
<dbReference type="AlphaFoldDB" id="A0A8H6F5J5"/>
<comment type="caution">
    <text evidence="12">The sequence shown here is derived from an EMBL/GenBank/DDBJ whole genome shotgun (WGS) entry which is preliminary data.</text>
</comment>
<feature type="transmembrane region" description="Helical" evidence="7">
    <location>
        <begin position="495"/>
        <end position="520"/>
    </location>
</feature>